<sequence>MSKEEAAEFFNIINRYDDFEYLLLVIISNCAPTLKKQKTASLINFTNNVRELNLLWEQYKDRVRRELKINFFELKKNKNSVVVLFYDDKLLKLSIKDKRNIRFLERFGYNDCMNVYECLCLLSKRYQNMCPHEIGVFLGYPIEDVIAFVDYPNIKCKLTGYWKVYYNEERAKVIFSTYDLIKQNVTELILKGYKPTELKFK</sequence>
<accession>A0ABW8TH64</accession>
<gene>
    <name evidence="1" type="ORF">ACJDT4_15730</name>
</gene>
<comment type="caution">
    <text evidence="1">The sequence shown here is derived from an EMBL/GenBank/DDBJ whole genome shotgun (WGS) entry which is preliminary data.</text>
</comment>
<proteinExistence type="predicted"/>
<evidence type="ECO:0000313" key="1">
    <source>
        <dbReference type="EMBL" id="MFL0251868.1"/>
    </source>
</evidence>
<keyword evidence="2" id="KW-1185">Reference proteome</keyword>
<evidence type="ECO:0000313" key="2">
    <source>
        <dbReference type="Proteomes" id="UP001623592"/>
    </source>
</evidence>
<dbReference type="InterPro" id="IPR024523">
    <property type="entry name" value="DUF3793"/>
</dbReference>
<dbReference type="RefSeq" id="WP_406788518.1">
    <property type="nucleotide sequence ID" value="NZ_JBJIAA010000013.1"/>
</dbReference>
<reference evidence="1 2" key="1">
    <citation type="submission" date="2024-11" db="EMBL/GenBank/DDBJ databases">
        <authorList>
            <person name="Heng Y.C."/>
            <person name="Lim A.C.H."/>
            <person name="Lee J.K.Y."/>
            <person name="Kittelmann S."/>
        </authorList>
    </citation>
    <scope>NUCLEOTIDE SEQUENCE [LARGE SCALE GENOMIC DNA]</scope>
    <source>
        <strain evidence="1 2">WILCCON 0114</strain>
    </source>
</reference>
<dbReference type="Proteomes" id="UP001623592">
    <property type="component" value="Unassembled WGS sequence"/>
</dbReference>
<name>A0ABW8TH64_9CLOT</name>
<dbReference type="EMBL" id="JBJIAA010000013">
    <property type="protein sequence ID" value="MFL0251868.1"/>
    <property type="molecule type" value="Genomic_DNA"/>
</dbReference>
<dbReference type="Pfam" id="PF12672">
    <property type="entry name" value="DUF3793"/>
    <property type="match status" value="1"/>
</dbReference>
<protein>
    <submittedName>
        <fullName evidence="1">DUF3793 family protein</fullName>
    </submittedName>
</protein>
<organism evidence="1 2">
    <name type="scientific">Clostridium neuense</name>
    <dbReference type="NCBI Taxonomy" id="1728934"/>
    <lineage>
        <taxon>Bacteria</taxon>
        <taxon>Bacillati</taxon>
        <taxon>Bacillota</taxon>
        <taxon>Clostridia</taxon>
        <taxon>Eubacteriales</taxon>
        <taxon>Clostridiaceae</taxon>
        <taxon>Clostridium</taxon>
    </lineage>
</organism>